<comment type="subcellular location">
    <subcellularLocation>
        <location evidence="1">Membrane</location>
        <topology evidence="1">Multi-pass membrane protein</topology>
    </subcellularLocation>
</comment>
<evidence type="ECO:0000256" key="7">
    <source>
        <dbReference type="SAM" id="Phobius"/>
    </source>
</evidence>
<dbReference type="Proteomes" id="UP001565368">
    <property type="component" value="Unassembled WGS sequence"/>
</dbReference>
<dbReference type="EMBL" id="JBBXJM010000003">
    <property type="protein sequence ID" value="KAL1409885.1"/>
    <property type="molecule type" value="Genomic_DNA"/>
</dbReference>
<dbReference type="RefSeq" id="XP_069209829.1">
    <property type="nucleotide sequence ID" value="XM_069352411.1"/>
</dbReference>
<evidence type="ECO:0000313" key="8">
    <source>
        <dbReference type="EMBL" id="KAL1409885.1"/>
    </source>
</evidence>
<keyword evidence="5 7" id="KW-0472">Membrane</keyword>
<evidence type="ECO:0000256" key="6">
    <source>
        <dbReference type="SAM" id="MobiDB-lite"/>
    </source>
</evidence>
<keyword evidence="9" id="KW-1185">Reference proteome</keyword>
<reference evidence="8 9" key="1">
    <citation type="submission" date="2023-08" db="EMBL/GenBank/DDBJ databases">
        <title>Annotated Genome Sequence of Vanrija albida AlHP1.</title>
        <authorList>
            <person name="Herzog R."/>
        </authorList>
    </citation>
    <scope>NUCLEOTIDE SEQUENCE [LARGE SCALE GENOMIC DNA]</scope>
    <source>
        <strain evidence="8 9">AlHP1</strain>
    </source>
</reference>
<keyword evidence="3 7" id="KW-0812">Transmembrane</keyword>
<dbReference type="SUPFAM" id="SSF53474">
    <property type="entry name" value="alpha/beta-Hydrolases"/>
    <property type="match status" value="1"/>
</dbReference>
<feature type="compositionally biased region" description="Pro residues" evidence="6">
    <location>
        <begin position="8"/>
        <end position="20"/>
    </location>
</feature>
<comment type="caution">
    <text evidence="8">The sequence shown here is derived from an EMBL/GenBank/DDBJ whole genome shotgun (WGS) entry which is preliminary data.</text>
</comment>
<dbReference type="PANTHER" id="PTHR17920:SF23">
    <property type="entry name" value="DUF726-DOMAIN-CONTAINING PROTEIN"/>
    <property type="match status" value="1"/>
</dbReference>
<evidence type="ECO:0008006" key="10">
    <source>
        <dbReference type="Google" id="ProtNLM"/>
    </source>
</evidence>
<protein>
    <recommendedName>
        <fullName evidence="10">Fungal lipase-like domain-containing protein</fullName>
    </recommendedName>
</protein>
<evidence type="ECO:0000256" key="3">
    <source>
        <dbReference type="ARBA" id="ARBA00022692"/>
    </source>
</evidence>
<evidence type="ECO:0000256" key="5">
    <source>
        <dbReference type="ARBA" id="ARBA00023136"/>
    </source>
</evidence>
<organism evidence="8 9">
    <name type="scientific">Vanrija albida</name>
    <dbReference type="NCBI Taxonomy" id="181172"/>
    <lineage>
        <taxon>Eukaryota</taxon>
        <taxon>Fungi</taxon>
        <taxon>Dikarya</taxon>
        <taxon>Basidiomycota</taxon>
        <taxon>Agaricomycotina</taxon>
        <taxon>Tremellomycetes</taxon>
        <taxon>Trichosporonales</taxon>
        <taxon>Trichosporonaceae</taxon>
        <taxon>Vanrija</taxon>
    </lineage>
</organism>
<feature type="transmembrane region" description="Helical" evidence="7">
    <location>
        <begin position="186"/>
        <end position="212"/>
    </location>
</feature>
<accession>A0ABR3Q574</accession>
<dbReference type="InterPro" id="IPR007941">
    <property type="entry name" value="DUF726"/>
</dbReference>
<evidence type="ECO:0000313" key="9">
    <source>
        <dbReference type="Proteomes" id="UP001565368"/>
    </source>
</evidence>
<dbReference type="PANTHER" id="PTHR17920">
    <property type="entry name" value="TRANSMEMBRANE AND COILED-COIL DOMAIN-CONTAINING PROTEIN 4 TMCO4"/>
    <property type="match status" value="1"/>
</dbReference>
<evidence type="ECO:0000256" key="1">
    <source>
        <dbReference type="ARBA" id="ARBA00004141"/>
    </source>
</evidence>
<evidence type="ECO:0000256" key="2">
    <source>
        <dbReference type="ARBA" id="ARBA00009824"/>
    </source>
</evidence>
<comment type="similarity">
    <text evidence="2">Belongs to the TMCO4 family.</text>
</comment>
<dbReference type="Pfam" id="PF05277">
    <property type="entry name" value="DUF726"/>
    <property type="match status" value="2"/>
</dbReference>
<feature type="region of interest" description="Disordered" evidence="6">
    <location>
        <begin position="1"/>
        <end position="20"/>
    </location>
</feature>
<gene>
    <name evidence="8" type="ORF">Q8F55_003884</name>
</gene>
<dbReference type="GeneID" id="95984927"/>
<evidence type="ECO:0000256" key="4">
    <source>
        <dbReference type="ARBA" id="ARBA00022989"/>
    </source>
</evidence>
<feature type="transmembrane region" description="Helical" evidence="7">
    <location>
        <begin position="218"/>
        <end position="244"/>
    </location>
</feature>
<proteinExistence type="inferred from homology"/>
<sequence length="635" mass="66183">MPASSSRPPAPAARPPPPPAPPLKAPLRFVLALAVVCASSRPPEGVAWSRADADAFLDALLAQLDLVRDVLPPDVQPSDVAFAAEGHQAWEAEDRDALARTLVQACLAPKQGDKDKPKVVYTAAARAASHLTLSLLGLDAGLLLPRAEAEVGATLAAALEDAHTDEAVDAAREKQRHGWGGKLGRGLATGAGVIAGGVLIGVTGGLAAPAIIAALAPLGFGAVSAAVAPFVLGTLFGLTGGGLAGARVADRWRGVDEFSFVEVGAGTKPSADEVEDLQTGRAAVLFDVDSLDFEDDVKKPKEDSAAAAARREVERSRKELSGRIVQASIEAGTDSEAKVPAPPPPSLTGTIVVPGLLTVSRTEALTSWRAICSPRGLLQYQARVKAEAEAEGGEKSEPPAQPTGLKDGRDVYLLRFETKTMLATGRDIESWVTSKVASIAGTEVIKRTVLSAYYAAIALPLTVYKLSTMTLDNSWMYAQGRAVKAGRLLGEVLAQRVQGERPVVLIGTSVGSLTVLHALLYLASLPDPKPDIVESAYLVSLPSAPTPQEWAAARSVVARRLVNAWCGNDFVLAVVVRLHEVVSRGVTGNSGICVAGLGPVDVRGVENVNLSGVINGHNEINARAGEILEVIQIDQ</sequence>
<name>A0ABR3Q574_9TREE</name>
<dbReference type="InterPro" id="IPR029058">
    <property type="entry name" value="AB_hydrolase_fold"/>
</dbReference>
<keyword evidence="4 7" id="KW-1133">Transmembrane helix</keyword>